<dbReference type="InterPro" id="IPR045851">
    <property type="entry name" value="AMP-bd_C_sf"/>
</dbReference>
<dbReference type="Pfam" id="PF00501">
    <property type="entry name" value="AMP-binding"/>
    <property type="match status" value="1"/>
</dbReference>
<dbReference type="Pfam" id="PF13193">
    <property type="entry name" value="AMP-binding_C"/>
    <property type="match status" value="1"/>
</dbReference>
<comment type="caution">
    <text evidence="3">The sequence shown here is derived from an EMBL/GenBank/DDBJ whole genome shotgun (WGS) entry which is preliminary data.</text>
</comment>
<evidence type="ECO:0000313" key="4">
    <source>
        <dbReference type="Proteomes" id="UP000320766"/>
    </source>
</evidence>
<dbReference type="InterPro" id="IPR020845">
    <property type="entry name" value="AMP-binding_CS"/>
</dbReference>
<evidence type="ECO:0000313" key="3">
    <source>
        <dbReference type="EMBL" id="RZN66480.1"/>
    </source>
</evidence>
<dbReference type="AlphaFoldDB" id="A0A520KUH9"/>
<dbReference type="Gene3D" id="3.30.300.30">
    <property type="match status" value="1"/>
</dbReference>
<dbReference type="Gene3D" id="3.40.50.12780">
    <property type="entry name" value="N-terminal domain of ligase-like"/>
    <property type="match status" value="2"/>
</dbReference>
<feature type="domain" description="AMP-binding enzyme C-terminal" evidence="2">
    <location>
        <begin position="543"/>
        <end position="623"/>
    </location>
</feature>
<dbReference type="InterPro" id="IPR042099">
    <property type="entry name" value="ANL_N_sf"/>
</dbReference>
<proteinExistence type="predicted"/>
<dbReference type="EMBL" id="RXIL01000161">
    <property type="protein sequence ID" value="RZN66480.1"/>
    <property type="molecule type" value="Genomic_DNA"/>
</dbReference>
<keyword evidence="3" id="KW-0436">Ligase</keyword>
<dbReference type="InterPro" id="IPR025110">
    <property type="entry name" value="AMP-bd_C"/>
</dbReference>
<dbReference type="PANTHER" id="PTHR24096">
    <property type="entry name" value="LONG-CHAIN-FATTY-ACID--COA LIGASE"/>
    <property type="match status" value="1"/>
</dbReference>
<dbReference type="Proteomes" id="UP000320766">
    <property type="component" value="Unassembled WGS sequence"/>
</dbReference>
<reference evidence="3 4" key="1">
    <citation type="journal article" date="2019" name="Nat. Microbiol.">
        <title>Wide diversity of methane and short-chain alkane metabolisms in uncultured archaea.</title>
        <authorList>
            <person name="Borrel G."/>
            <person name="Adam P.S."/>
            <person name="McKay L.J."/>
            <person name="Chen L.X."/>
            <person name="Sierra-Garcia I.N."/>
            <person name="Sieber C.M."/>
            <person name="Letourneur Q."/>
            <person name="Ghozlane A."/>
            <person name="Andersen G.L."/>
            <person name="Li W.J."/>
            <person name="Hallam S.J."/>
            <person name="Muyzer G."/>
            <person name="de Oliveira V.M."/>
            <person name="Inskeep W.P."/>
            <person name="Banfield J.F."/>
            <person name="Gribaldo S."/>
        </authorList>
    </citation>
    <scope>NUCLEOTIDE SEQUENCE [LARGE SCALE GENOMIC DNA]</scope>
    <source>
        <strain evidence="3">NM1b</strain>
    </source>
</reference>
<name>A0A520KUH9_9EURY</name>
<protein>
    <submittedName>
        <fullName evidence="3">Long-chain fatty acid--CoA ligase</fullName>
    </submittedName>
</protein>
<dbReference type="GO" id="GO:0016405">
    <property type="term" value="F:CoA-ligase activity"/>
    <property type="evidence" value="ECO:0007669"/>
    <property type="project" value="TreeGrafter"/>
</dbReference>
<dbReference type="PROSITE" id="PS00455">
    <property type="entry name" value="AMP_BINDING"/>
    <property type="match status" value="1"/>
</dbReference>
<evidence type="ECO:0000259" key="1">
    <source>
        <dbReference type="Pfam" id="PF00501"/>
    </source>
</evidence>
<dbReference type="InterPro" id="IPR000873">
    <property type="entry name" value="AMP-dep_synth/lig_dom"/>
</dbReference>
<gene>
    <name evidence="3" type="ORF">EF807_08480</name>
</gene>
<dbReference type="SUPFAM" id="SSF56801">
    <property type="entry name" value="Acetyl-CoA synthetase-like"/>
    <property type="match status" value="1"/>
</dbReference>
<feature type="domain" description="AMP-dependent synthetase/ligase" evidence="1">
    <location>
        <begin position="38"/>
        <end position="369"/>
    </location>
</feature>
<accession>A0A520KUH9</accession>
<evidence type="ECO:0000259" key="2">
    <source>
        <dbReference type="Pfam" id="PF13193"/>
    </source>
</evidence>
<sequence>MEDKYVEKPWLRTYELGCIPETFEPYPEITYTANHLYKTTEKYPNELALVQLDYEMMWKELRDKVDRLATALYDMGIRKGDVVATCNTTSIQFAICEFGIPRIGAIHCVLNPIDSLDGIVDKLERTNCETIICMHTNVKDRDIIDKIEEAKEKTKLKTIIVSKLEDFSQNPPRHEEEEGVIWLTDLLEKYPPNPPKVEIDVKKDPAQVFFTGGTTGRPKGVTLSHYNMVTHDIKFLGTVIPQTLLSKDDGLLHGFTRVSMMLPIAHLYGHEMFRMFISRGFAQLLQSDPRDTKEAVRLAKKYHPLMFMGSPTQYYRLLKEQAEFMEGFGTIFGSGSTALPPATQEEIEEKATSIVMQGYGTSELSGEGVLPTTAVLSAPFLGGKETAGKAFHILDRILKMPGVIPLLRMGMGLIGRENIAIIGTKALSFLSKNVLATPFGREKELIGTIGLPTVDTTFKVIDEDTGEVIPIPKLVKEGLRGEMCEGGPSAMLGYWPNVGDGLDEDGMIHTGDVIKMDEWGQVYVQDRTKDMINVSGYKVYSIELDDMLYAYPGVNEAAVIGVPDPERPGQERVKAFVVPKPEYRGKIKEEEIIKFFREKVPPYAVPKSVEIRDEELPKTPTEKIFKKQLREEEIEKMKKAGILK</sequence>
<organism evidence="3 4">
    <name type="scientific">Candidatus Methanolliviera hydrocarbonicum</name>
    <dbReference type="NCBI Taxonomy" id="2491085"/>
    <lineage>
        <taxon>Archaea</taxon>
        <taxon>Methanobacteriati</taxon>
        <taxon>Methanobacteriota</taxon>
        <taxon>Candidatus Methanoliparia</taxon>
        <taxon>Candidatus Methanoliparales</taxon>
        <taxon>Candidatus Methanollivieraceae</taxon>
        <taxon>Candidatus Methanolliviera</taxon>
    </lineage>
</organism>